<proteinExistence type="predicted"/>
<feature type="transmembrane region" description="Helical" evidence="1">
    <location>
        <begin position="9"/>
        <end position="33"/>
    </location>
</feature>
<dbReference type="OrthoDB" id="3481558at2"/>
<feature type="transmembrane region" description="Helical" evidence="1">
    <location>
        <begin position="39"/>
        <end position="62"/>
    </location>
</feature>
<accession>A0A6L3VUT5</accession>
<dbReference type="Proteomes" id="UP000483004">
    <property type="component" value="Unassembled WGS sequence"/>
</dbReference>
<reference evidence="2 3" key="1">
    <citation type="submission" date="2019-09" db="EMBL/GenBank/DDBJ databases">
        <title>Actinomadura physcomitrii sp. nov., a novel actinomycete isolated from moss [Physcomitrium sphaericum (Ludw) Fuernr].</title>
        <authorList>
            <person name="Liu C."/>
            <person name="Zhuang X."/>
        </authorList>
    </citation>
    <scope>NUCLEOTIDE SEQUENCE [LARGE SCALE GENOMIC DNA]</scope>
    <source>
        <strain evidence="2 3">CYP1-1B</strain>
    </source>
</reference>
<keyword evidence="3" id="KW-1185">Reference proteome</keyword>
<dbReference type="AlphaFoldDB" id="A0A6L3VUT5"/>
<name>A0A6L3VUT5_9ACTN</name>
<evidence type="ECO:0000256" key="1">
    <source>
        <dbReference type="SAM" id="Phobius"/>
    </source>
</evidence>
<keyword evidence="1" id="KW-0472">Membrane</keyword>
<evidence type="ECO:0000313" key="3">
    <source>
        <dbReference type="Proteomes" id="UP000483004"/>
    </source>
</evidence>
<comment type="caution">
    <text evidence="2">The sequence shown here is derived from an EMBL/GenBank/DDBJ whole genome shotgun (WGS) entry which is preliminary data.</text>
</comment>
<dbReference type="InterPro" id="IPR025557">
    <property type="entry name" value="DUF4282"/>
</dbReference>
<dbReference type="EMBL" id="WBMR01000075">
    <property type="protein sequence ID" value="KAB2377466.1"/>
    <property type="molecule type" value="Genomic_DNA"/>
</dbReference>
<dbReference type="Pfam" id="PF14110">
    <property type="entry name" value="DUF4282"/>
    <property type="match status" value="1"/>
</dbReference>
<gene>
    <name evidence="2" type="ORF">F9B16_24195</name>
</gene>
<organism evidence="2 3">
    <name type="scientific">Actinomadura montaniterrae</name>
    <dbReference type="NCBI Taxonomy" id="1803903"/>
    <lineage>
        <taxon>Bacteria</taxon>
        <taxon>Bacillati</taxon>
        <taxon>Actinomycetota</taxon>
        <taxon>Actinomycetes</taxon>
        <taxon>Streptosporangiales</taxon>
        <taxon>Thermomonosporaceae</taxon>
        <taxon>Actinomadura</taxon>
    </lineage>
</organism>
<sequence length="82" mass="9497">MVTTQMIKIIYRLALVLITLLALLVAWYGVAFLEWNTTLGLLTLIATPLLWISQLLATRMVLEFLINQFKISEYLRVIKDKD</sequence>
<keyword evidence="1" id="KW-1133">Transmembrane helix</keyword>
<evidence type="ECO:0000313" key="2">
    <source>
        <dbReference type="EMBL" id="KAB2377466.1"/>
    </source>
</evidence>
<keyword evidence="1" id="KW-0812">Transmembrane</keyword>
<protein>
    <submittedName>
        <fullName evidence="2">DUF4282 domain-containing protein</fullName>
    </submittedName>
</protein>